<dbReference type="OrthoDB" id="10260285at2759"/>
<name>A0A9P4UTV8_9PEZI</name>
<protein>
    <submittedName>
        <fullName evidence="4">Paf1 complex protein</fullName>
    </submittedName>
</protein>
<dbReference type="GO" id="GO:0006368">
    <property type="term" value="P:transcription elongation by RNA polymerase II"/>
    <property type="evidence" value="ECO:0007669"/>
    <property type="project" value="InterPro"/>
</dbReference>
<dbReference type="GO" id="GO:0000993">
    <property type="term" value="F:RNA polymerase II complex binding"/>
    <property type="evidence" value="ECO:0007669"/>
    <property type="project" value="TreeGrafter"/>
</dbReference>
<dbReference type="Pfam" id="PF03985">
    <property type="entry name" value="Paf1"/>
    <property type="match status" value="1"/>
</dbReference>
<evidence type="ECO:0000256" key="1">
    <source>
        <dbReference type="ARBA" id="ARBA00004123"/>
    </source>
</evidence>
<comment type="caution">
    <text evidence="4">The sequence shown here is derived from an EMBL/GenBank/DDBJ whole genome shotgun (WGS) entry which is preliminary data.</text>
</comment>
<dbReference type="GO" id="GO:0016593">
    <property type="term" value="C:Cdc73/Paf1 complex"/>
    <property type="evidence" value="ECO:0007669"/>
    <property type="project" value="InterPro"/>
</dbReference>
<comment type="subcellular location">
    <subcellularLocation>
        <location evidence="1">Nucleus</location>
    </subcellularLocation>
</comment>
<evidence type="ECO:0000313" key="4">
    <source>
        <dbReference type="EMBL" id="KAF2725083.1"/>
    </source>
</evidence>
<keyword evidence="5" id="KW-1185">Reference proteome</keyword>
<dbReference type="AlphaFoldDB" id="A0A9P4UTV8"/>
<proteinExistence type="inferred from homology"/>
<organism evidence="4 5">
    <name type="scientific">Polychaeton citri CBS 116435</name>
    <dbReference type="NCBI Taxonomy" id="1314669"/>
    <lineage>
        <taxon>Eukaryota</taxon>
        <taxon>Fungi</taxon>
        <taxon>Dikarya</taxon>
        <taxon>Ascomycota</taxon>
        <taxon>Pezizomycotina</taxon>
        <taxon>Dothideomycetes</taxon>
        <taxon>Dothideomycetidae</taxon>
        <taxon>Capnodiales</taxon>
        <taxon>Capnodiaceae</taxon>
        <taxon>Polychaeton</taxon>
    </lineage>
</organism>
<accession>A0A9P4UTV8</accession>
<dbReference type="Proteomes" id="UP000799441">
    <property type="component" value="Unassembled WGS sequence"/>
</dbReference>
<dbReference type="GO" id="GO:0003682">
    <property type="term" value="F:chromatin binding"/>
    <property type="evidence" value="ECO:0007669"/>
    <property type="project" value="TreeGrafter"/>
</dbReference>
<dbReference type="EMBL" id="MU003769">
    <property type="protein sequence ID" value="KAF2725083.1"/>
    <property type="molecule type" value="Genomic_DNA"/>
</dbReference>
<dbReference type="PANTHER" id="PTHR23188:SF12">
    <property type="entry name" value="RNA POLYMERASE II-ASSOCIATED FACTOR 1 HOMOLOG"/>
    <property type="match status" value="1"/>
</dbReference>
<reference evidence="4" key="1">
    <citation type="journal article" date="2020" name="Stud. Mycol.">
        <title>101 Dothideomycetes genomes: a test case for predicting lifestyles and emergence of pathogens.</title>
        <authorList>
            <person name="Haridas S."/>
            <person name="Albert R."/>
            <person name="Binder M."/>
            <person name="Bloem J."/>
            <person name="Labutti K."/>
            <person name="Salamov A."/>
            <person name="Andreopoulos B."/>
            <person name="Baker S."/>
            <person name="Barry K."/>
            <person name="Bills G."/>
            <person name="Bluhm B."/>
            <person name="Cannon C."/>
            <person name="Castanera R."/>
            <person name="Culley D."/>
            <person name="Daum C."/>
            <person name="Ezra D."/>
            <person name="Gonzalez J."/>
            <person name="Henrissat B."/>
            <person name="Kuo A."/>
            <person name="Liang C."/>
            <person name="Lipzen A."/>
            <person name="Lutzoni F."/>
            <person name="Magnuson J."/>
            <person name="Mondo S."/>
            <person name="Nolan M."/>
            <person name="Ohm R."/>
            <person name="Pangilinan J."/>
            <person name="Park H.-J."/>
            <person name="Ramirez L."/>
            <person name="Alfaro M."/>
            <person name="Sun H."/>
            <person name="Tritt A."/>
            <person name="Yoshinaga Y."/>
            <person name="Zwiers L.-H."/>
            <person name="Turgeon B."/>
            <person name="Goodwin S."/>
            <person name="Spatafora J."/>
            <person name="Crous P."/>
            <person name="Grigoriev I."/>
        </authorList>
    </citation>
    <scope>NUCLEOTIDE SEQUENCE</scope>
    <source>
        <strain evidence="4">CBS 116435</strain>
    </source>
</reference>
<evidence type="ECO:0000256" key="3">
    <source>
        <dbReference type="ARBA" id="ARBA00023242"/>
    </source>
</evidence>
<sequence length="460" mass="51117">MSSSQRPERVVHQDYIVRIRYSNQLPPPPNTPKLLGIPGTGLAGGQYTSAAYASRLAREQPLNIEADAELGMPIDLIGMPGVFDGDERAIMARPAPHAIHPADKALLKPLSAMGKSATAQGGVSFLRRTEYISSQGPQFISSSTSKDLLRLKKDKKRPLPSVKKDDPINIIRNINKGFDVGYPSDAYTGDDTATNIKSAPITDADTRAWLEPKHPSKPELELLDSYPVLPDLDALPDAGYYVVQKFVTNPVGESDFYDERLNAAVLRPIESDDMRARYEQKLAEWDPSGSKSKPLMEYDYEYYLPEEGTGIRGIKRKFNPSDPENDDPELYSHELDDGRRAFKYPRVRTYETYNQTAGEDAYNDSLALALHDPETDVGEVPGAKKRLAKAAYFYPIVQRTALRPKRKVGPIGYSQQSDGQVIDLLQVEVTDPSEEFINRLKDLQAGLENVEPSTTEASTQ</sequence>
<keyword evidence="3" id="KW-0539">Nucleus</keyword>
<dbReference type="InterPro" id="IPR007133">
    <property type="entry name" value="RNA_pol_II-assoc_Paf1"/>
</dbReference>
<gene>
    <name evidence="4" type="ORF">K431DRAFT_240030</name>
</gene>
<evidence type="ECO:0000313" key="5">
    <source>
        <dbReference type="Proteomes" id="UP000799441"/>
    </source>
</evidence>
<dbReference type="PANTHER" id="PTHR23188">
    <property type="entry name" value="RNA POLYMERASE II-ASSOCIATED FACTOR 1 HOMOLOG"/>
    <property type="match status" value="1"/>
</dbReference>
<evidence type="ECO:0000256" key="2">
    <source>
        <dbReference type="ARBA" id="ARBA00007560"/>
    </source>
</evidence>
<comment type="similarity">
    <text evidence="2">Belongs to the PAF1 family.</text>
</comment>